<comment type="caution">
    <text evidence="3">The sequence shown here is derived from an EMBL/GenBank/DDBJ whole genome shotgun (WGS) entry which is preliminary data.</text>
</comment>
<keyword evidence="2" id="KW-0732">Signal</keyword>
<evidence type="ECO:0000313" key="3">
    <source>
        <dbReference type="EMBL" id="KAJ4252388.1"/>
    </source>
</evidence>
<organism evidence="3 4">
    <name type="scientific">Fusarium torreyae</name>
    <dbReference type="NCBI Taxonomy" id="1237075"/>
    <lineage>
        <taxon>Eukaryota</taxon>
        <taxon>Fungi</taxon>
        <taxon>Dikarya</taxon>
        <taxon>Ascomycota</taxon>
        <taxon>Pezizomycotina</taxon>
        <taxon>Sordariomycetes</taxon>
        <taxon>Hypocreomycetidae</taxon>
        <taxon>Hypocreales</taxon>
        <taxon>Nectriaceae</taxon>
        <taxon>Fusarium</taxon>
    </lineage>
</organism>
<evidence type="ECO:0000256" key="2">
    <source>
        <dbReference type="SAM" id="SignalP"/>
    </source>
</evidence>
<evidence type="ECO:0000313" key="4">
    <source>
        <dbReference type="Proteomes" id="UP001152049"/>
    </source>
</evidence>
<reference evidence="3" key="1">
    <citation type="submission" date="2022-09" db="EMBL/GenBank/DDBJ databases">
        <title>Fusarium specimens isolated from Avocado Roots.</title>
        <authorList>
            <person name="Stajich J."/>
            <person name="Roper C."/>
            <person name="Heimlech-Rivalta G."/>
        </authorList>
    </citation>
    <scope>NUCLEOTIDE SEQUENCE</scope>
    <source>
        <strain evidence="3">CF00136</strain>
    </source>
</reference>
<feature type="signal peptide" evidence="2">
    <location>
        <begin position="1"/>
        <end position="24"/>
    </location>
</feature>
<feature type="chain" id="PRO_5040816785" description="Apple domain-containing protein" evidence="2">
    <location>
        <begin position="25"/>
        <end position="396"/>
    </location>
</feature>
<evidence type="ECO:0008006" key="5">
    <source>
        <dbReference type="Google" id="ProtNLM"/>
    </source>
</evidence>
<keyword evidence="4" id="KW-1185">Reference proteome</keyword>
<protein>
    <recommendedName>
        <fullName evidence="5">Apple domain-containing protein</fullName>
    </recommendedName>
</protein>
<accession>A0A9W8RSP3</accession>
<feature type="region of interest" description="Disordered" evidence="1">
    <location>
        <begin position="276"/>
        <end position="324"/>
    </location>
</feature>
<name>A0A9W8RSP3_9HYPO</name>
<dbReference type="EMBL" id="JAOQAZ010000026">
    <property type="protein sequence ID" value="KAJ4252388.1"/>
    <property type="molecule type" value="Genomic_DNA"/>
</dbReference>
<proteinExistence type="predicted"/>
<sequence>MKFQNVLVLFTTAASATAPPTCKGSTPSYCKYTSNRDANQCRQLFGKSYINVATCQLPAKTVTSTRTNCVTSVTTKTLAPPRATKKVFKIITKTGKPTTQPTITLTATSTKIDTTTLTDSSTITEVNTITNTETDTLTDTETITITSTSTTTVPFEQQPTCTVKKRASQFGRSNAKKPLPTSCSCFLTSTKPAATKTATVTKNKPAITRTVYKIGGTRQTITRTITVIRYTAGPTLSAPETTKTITTSITQTDRTQTTITDTQTSTATETELETDTITQTKTESEVATETASPCDDVESLKNSGSRSLSSGDVVLSGTKDARGPNGPASCCDSCFSRPNCAFFRVGGGICEIFSTRNNFNSGCSSSQCTRGFPGIDLGASDGKDYYFGTCVGGIQS</sequence>
<evidence type="ECO:0000256" key="1">
    <source>
        <dbReference type="SAM" id="MobiDB-lite"/>
    </source>
</evidence>
<dbReference type="OrthoDB" id="5101225at2759"/>
<feature type="compositionally biased region" description="Low complexity" evidence="1">
    <location>
        <begin position="300"/>
        <end position="317"/>
    </location>
</feature>
<dbReference type="AlphaFoldDB" id="A0A9W8RSP3"/>
<dbReference type="Proteomes" id="UP001152049">
    <property type="component" value="Unassembled WGS sequence"/>
</dbReference>
<gene>
    <name evidence="3" type="ORF">NW762_010986</name>
</gene>